<reference evidence="1" key="1">
    <citation type="journal article" date="2017" name="Parasit. Vectors">
        <title>Sialotranscriptomics of Rhipicephalus zambeziensis reveals intricate expression profiles of secretory proteins and suggests tight temporal transcriptional regulation during blood-feeding.</title>
        <authorList>
            <person name="de Castro M.H."/>
            <person name="de Klerk D."/>
            <person name="Pienaar R."/>
            <person name="Rees D.J.G."/>
            <person name="Mans B.J."/>
        </authorList>
    </citation>
    <scope>NUCLEOTIDE SEQUENCE</scope>
    <source>
        <tissue evidence="1">Salivary glands</tissue>
    </source>
</reference>
<protein>
    <submittedName>
        <fullName evidence="1">Uncharacterized protein</fullName>
    </submittedName>
</protein>
<dbReference type="EMBL" id="GFPF01002137">
    <property type="protein sequence ID" value="MAA13283.1"/>
    <property type="molecule type" value="Transcribed_RNA"/>
</dbReference>
<dbReference type="AlphaFoldDB" id="A0A224YGF1"/>
<evidence type="ECO:0000313" key="1">
    <source>
        <dbReference type="EMBL" id="MAA13283.1"/>
    </source>
</evidence>
<accession>A0A224YGF1</accession>
<name>A0A224YGF1_9ACAR</name>
<proteinExistence type="predicted"/>
<sequence length="95" mass="10810">MHAGVCQQERGWTQCKMFGKRLSCFSKTTVHGLGKLFERVETGSRQAFSNSHDQCVQARTAKSLGFCSQKWVLMCVFCFVAFEARSTLCDVRVKY</sequence>
<organism evidence="1">
    <name type="scientific">Rhipicephalus zambeziensis</name>
    <dbReference type="NCBI Taxonomy" id="60191"/>
    <lineage>
        <taxon>Eukaryota</taxon>
        <taxon>Metazoa</taxon>
        <taxon>Ecdysozoa</taxon>
        <taxon>Arthropoda</taxon>
        <taxon>Chelicerata</taxon>
        <taxon>Arachnida</taxon>
        <taxon>Acari</taxon>
        <taxon>Parasitiformes</taxon>
        <taxon>Ixodida</taxon>
        <taxon>Ixodoidea</taxon>
        <taxon>Ixodidae</taxon>
        <taxon>Rhipicephalinae</taxon>
        <taxon>Rhipicephalus</taxon>
        <taxon>Rhipicephalus</taxon>
    </lineage>
</organism>